<reference evidence="1" key="1">
    <citation type="submission" date="2019-11" db="EMBL/GenBank/DDBJ databases">
        <authorList>
            <person name="Liu Y."/>
            <person name="Hou J."/>
            <person name="Li T.-Q."/>
            <person name="Guan C.-H."/>
            <person name="Wu X."/>
            <person name="Wu H.-Z."/>
            <person name="Ling F."/>
            <person name="Zhang R."/>
            <person name="Shi X.-G."/>
            <person name="Ren J.-P."/>
            <person name="Chen E.-F."/>
            <person name="Sun J.-M."/>
        </authorList>
    </citation>
    <scope>NUCLEOTIDE SEQUENCE</scope>
    <source>
        <strain evidence="1">Adult_tree_wgs_1</strain>
        <tissue evidence="1">Leaves</tissue>
    </source>
</reference>
<evidence type="ECO:0008006" key="3">
    <source>
        <dbReference type="Google" id="ProtNLM"/>
    </source>
</evidence>
<dbReference type="Proteomes" id="UP000626092">
    <property type="component" value="Unassembled WGS sequence"/>
</dbReference>
<dbReference type="AlphaFoldDB" id="A0A834H6V1"/>
<accession>A0A834H6V1</accession>
<proteinExistence type="predicted"/>
<evidence type="ECO:0000313" key="1">
    <source>
        <dbReference type="EMBL" id="KAF7148703.1"/>
    </source>
</evidence>
<organism evidence="1 2">
    <name type="scientific">Rhododendron simsii</name>
    <name type="common">Sims's rhododendron</name>
    <dbReference type="NCBI Taxonomy" id="118357"/>
    <lineage>
        <taxon>Eukaryota</taxon>
        <taxon>Viridiplantae</taxon>
        <taxon>Streptophyta</taxon>
        <taxon>Embryophyta</taxon>
        <taxon>Tracheophyta</taxon>
        <taxon>Spermatophyta</taxon>
        <taxon>Magnoliopsida</taxon>
        <taxon>eudicotyledons</taxon>
        <taxon>Gunneridae</taxon>
        <taxon>Pentapetalae</taxon>
        <taxon>asterids</taxon>
        <taxon>Ericales</taxon>
        <taxon>Ericaceae</taxon>
        <taxon>Ericoideae</taxon>
        <taxon>Rhodoreae</taxon>
        <taxon>Rhododendron</taxon>
    </lineage>
</organism>
<protein>
    <recommendedName>
        <fullName evidence="3">Reverse transcriptase Ty1/copia-type domain-containing protein</fullName>
    </recommendedName>
</protein>
<dbReference type="OrthoDB" id="1917367at2759"/>
<dbReference type="EMBL" id="WJXA01000003">
    <property type="protein sequence ID" value="KAF7148703.1"/>
    <property type="molecule type" value="Genomic_DNA"/>
</dbReference>
<gene>
    <name evidence="1" type="ORF">RHSIM_Rhsim03G0114500</name>
</gene>
<keyword evidence="2" id="KW-1185">Reference proteome</keyword>
<evidence type="ECO:0000313" key="2">
    <source>
        <dbReference type="Proteomes" id="UP000626092"/>
    </source>
</evidence>
<comment type="caution">
    <text evidence="1">The sequence shown here is derived from an EMBL/GenBank/DDBJ whole genome shotgun (WGS) entry which is preliminary data.</text>
</comment>
<sequence>MNEEIATIEKNHTWDLVELPKGKDIIKLKWVYKTKYKEDGSIQKDIEFRHHFIRDLVQKGKIQLEIINTKEQLADIMTKSVVSEKFAQFQEIMKITN</sequence>
<name>A0A834H6V1_RHOSS</name>